<sequence length="283" mass="29252">MGDMSALSGARSWLFVPADRPERFDRAVGSGADVVIVDLEDAVAVENKEHGRRALVAALESGLRCVVRVSPLGTSAGARDLEVLVGARARPIGVMLAKCENADDAEHVAARLDVPVIALIESALGVESAVSIAQSSAVVQLALGPLDLALDLDAEVSETVLGPVRSRLVIASRAAGIAGPLDGPETEVRELGVVQERAIAARAAGMAGKLCIHPAQVPVVARAFEPSAEEIAFARRVMGVADSGGAHLIDGVMVDLPVVERARRVLARARGGAASVPRRGRVS</sequence>
<feature type="domain" description="HpcH/HpaI aldolase/citrate lyase" evidence="6">
    <location>
        <begin position="11"/>
        <end position="214"/>
    </location>
</feature>
<dbReference type="EC" id="4.1.3.34" evidence="7"/>
<evidence type="ECO:0000313" key="8">
    <source>
        <dbReference type="Proteomes" id="UP000576969"/>
    </source>
</evidence>
<keyword evidence="7" id="KW-0456">Lyase</keyword>
<evidence type="ECO:0000313" key="7">
    <source>
        <dbReference type="EMBL" id="NYE19649.1"/>
    </source>
</evidence>
<comment type="caution">
    <text evidence="7">The sequence shown here is derived from an EMBL/GenBank/DDBJ whole genome shotgun (WGS) entry which is preliminary data.</text>
</comment>
<keyword evidence="2 5" id="KW-0479">Metal-binding</keyword>
<dbReference type="PIRSF" id="PIRSF015582">
    <property type="entry name" value="Cit_lyase_B"/>
    <property type="match status" value="1"/>
</dbReference>
<organism evidence="7 8">
    <name type="scientific">Microbacterium immunditiarum</name>
    <dbReference type="NCBI Taxonomy" id="337480"/>
    <lineage>
        <taxon>Bacteria</taxon>
        <taxon>Bacillati</taxon>
        <taxon>Actinomycetota</taxon>
        <taxon>Actinomycetes</taxon>
        <taxon>Micrococcales</taxon>
        <taxon>Microbacteriaceae</taxon>
        <taxon>Microbacterium</taxon>
    </lineage>
</organism>
<evidence type="ECO:0000256" key="3">
    <source>
        <dbReference type="ARBA" id="ARBA00022842"/>
    </source>
</evidence>
<keyword evidence="8" id="KW-1185">Reference proteome</keyword>
<dbReference type="Pfam" id="PF03328">
    <property type="entry name" value="HpcH_HpaI"/>
    <property type="match status" value="1"/>
</dbReference>
<evidence type="ECO:0000256" key="2">
    <source>
        <dbReference type="ARBA" id="ARBA00022723"/>
    </source>
</evidence>
<dbReference type="InterPro" id="IPR015813">
    <property type="entry name" value="Pyrv/PenolPyrv_kinase-like_dom"/>
</dbReference>
<evidence type="ECO:0000259" key="6">
    <source>
        <dbReference type="Pfam" id="PF03328"/>
    </source>
</evidence>
<gene>
    <name evidence="7" type="ORF">BJ991_001677</name>
</gene>
<comment type="cofactor">
    <cofactor evidence="1">
        <name>Mg(2+)</name>
        <dbReference type="ChEBI" id="CHEBI:18420"/>
    </cofactor>
</comment>
<dbReference type="Gene3D" id="3.20.20.60">
    <property type="entry name" value="Phosphoenolpyruvate-binding domains"/>
    <property type="match status" value="1"/>
</dbReference>
<accession>A0A7Y9GNG7</accession>
<name>A0A7Y9GNG7_9MICO</name>
<dbReference type="PANTHER" id="PTHR32308:SF10">
    <property type="entry name" value="CITRATE LYASE SUBUNIT BETA"/>
    <property type="match status" value="1"/>
</dbReference>
<evidence type="ECO:0000256" key="5">
    <source>
        <dbReference type="PIRSR" id="PIRSR015582-2"/>
    </source>
</evidence>
<dbReference type="InterPro" id="IPR011206">
    <property type="entry name" value="Citrate_lyase_beta/mcl1/mcl2"/>
</dbReference>
<keyword evidence="3 5" id="KW-0460">Magnesium</keyword>
<protein>
    <submittedName>
        <fullName evidence="7">Citrate lyase subunit beta/citryl-CoA lyase</fullName>
        <ecNumber evidence="7">4.1.3.34</ecNumber>
    </submittedName>
</protein>
<proteinExistence type="predicted"/>
<evidence type="ECO:0000256" key="4">
    <source>
        <dbReference type="PIRSR" id="PIRSR015582-1"/>
    </source>
</evidence>
<dbReference type="SUPFAM" id="SSF51621">
    <property type="entry name" value="Phosphoenolpyruvate/pyruvate domain"/>
    <property type="match status" value="1"/>
</dbReference>
<feature type="binding site" evidence="4">
    <location>
        <position position="68"/>
    </location>
    <ligand>
        <name>substrate</name>
    </ligand>
</feature>
<dbReference type="AlphaFoldDB" id="A0A7Y9GNG7"/>
<feature type="binding site" evidence="4">
    <location>
        <position position="121"/>
    </location>
    <ligand>
        <name>substrate</name>
    </ligand>
</feature>
<dbReference type="GO" id="GO:0000287">
    <property type="term" value="F:magnesium ion binding"/>
    <property type="evidence" value="ECO:0007669"/>
    <property type="project" value="TreeGrafter"/>
</dbReference>
<dbReference type="InterPro" id="IPR005000">
    <property type="entry name" value="Aldolase/citrate-lyase_domain"/>
</dbReference>
<dbReference type="EMBL" id="JACCBV010000001">
    <property type="protein sequence ID" value="NYE19649.1"/>
    <property type="molecule type" value="Genomic_DNA"/>
</dbReference>
<dbReference type="RefSeq" id="WP_218852906.1">
    <property type="nucleotide sequence ID" value="NZ_JACCBV010000001.1"/>
</dbReference>
<dbReference type="PANTHER" id="PTHR32308">
    <property type="entry name" value="LYASE BETA SUBUNIT, PUTATIVE (AFU_ORTHOLOGUE AFUA_4G13030)-RELATED"/>
    <property type="match status" value="1"/>
</dbReference>
<feature type="binding site" evidence="5">
    <location>
        <position position="121"/>
    </location>
    <ligand>
        <name>Mg(2+)</name>
        <dbReference type="ChEBI" id="CHEBI:18420"/>
    </ligand>
</feature>
<dbReference type="Proteomes" id="UP000576969">
    <property type="component" value="Unassembled WGS sequence"/>
</dbReference>
<dbReference type="GO" id="GO:0008816">
    <property type="term" value="F:citryl-CoA lyase activity"/>
    <property type="evidence" value="ECO:0007669"/>
    <property type="project" value="UniProtKB-EC"/>
</dbReference>
<evidence type="ECO:0000256" key="1">
    <source>
        <dbReference type="ARBA" id="ARBA00001946"/>
    </source>
</evidence>
<dbReference type="GO" id="GO:0006107">
    <property type="term" value="P:oxaloacetate metabolic process"/>
    <property type="evidence" value="ECO:0007669"/>
    <property type="project" value="TreeGrafter"/>
</dbReference>
<dbReference type="InterPro" id="IPR040442">
    <property type="entry name" value="Pyrv_kinase-like_dom_sf"/>
</dbReference>
<feature type="binding site" evidence="5">
    <location>
        <position position="147"/>
    </location>
    <ligand>
        <name>Mg(2+)</name>
        <dbReference type="ChEBI" id="CHEBI:18420"/>
    </ligand>
</feature>
<reference evidence="7 8" key="1">
    <citation type="submission" date="2020-07" db="EMBL/GenBank/DDBJ databases">
        <title>Sequencing the genomes of 1000 actinobacteria strains.</title>
        <authorList>
            <person name="Klenk H.-P."/>
        </authorList>
    </citation>
    <scope>NUCLEOTIDE SEQUENCE [LARGE SCALE GENOMIC DNA]</scope>
    <source>
        <strain evidence="7 8">DSM 24662</strain>
    </source>
</reference>